<comment type="caution">
    <text evidence="3">The sequence shown here is derived from an EMBL/GenBank/DDBJ whole genome shotgun (WGS) entry which is preliminary data.</text>
</comment>
<name>A0AAV0AFY5_PHAPC</name>
<keyword evidence="4" id="KW-1185">Reference proteome</keyword>
<dbReference type="InterPro" id="IPR021476">
    <property type="entry name" value="Egh16-like"/>
</dbReference>
<feature type="region of interest" description="Disordered" evidence="1">
    <location>
        <begin position="248"/>
        <end position="279"/>
    </location>
</feature>
<evidence type="ECO:0008006" key="5">
    <source>
        <dbReference type="Google" id="ProtNLM"/>
    </source>
</evidence>
<feature type="compositionally biased region" description="Basic residues" evidence="1">
    <location>
        <begin position="261"/>
        <end position="271"/>
    </location>
</feature>
<protein>
    <recommendedName>
        <fullName evidence="5">Secreted protein</fullName>
    </recommendedName>
</protein>
<sequence length="341" mass="36338">MHRLALAFLLSIGIRNVCGHAVLLVMYGETNGLTSRGFGSREGAPRNISTRDPAQLDSAIIREFEIKDGSASTCGRTILDGKINIHSAMDIAEDSGIADVGPEGKIRLILHQVDKDGAGPFVCGVDTDARGENFQMIPVTLNVPGENGRSTTTATDFALEAQLPKDMKCKGGSDRHSCILRCTNGSPSGPYGGCLAFTQFQGLFNDPAPAGAGPSPTFQLDKITENPVDRKANTFDNARDKMPASAMILEGSPNPPPAAKAKGKAKRRSLRRSSISGSDHSKIFLKKREVKANVASSVKLPGHVETHMPTEEGIMFEITTAIIGQADVPPNHRKTVIGQNI</sequence>
<proteinExistence type="predicted"/>
<reference evidence="3" key="1">
    <citation type="submission" date="2022-06" db="EMBL/GenBank/DDBJ databases">
        <authorList>
            <consortium name="SYNGENTA / RWTH Aachen University"/>
        </authorList>
    </citation>
    <scope>NUCLEOTIDE SEQUENCE</scope>
</reference>
<accession>A0AAV0AFY5</accession>
<feature type="signal peptide" evidence="2">
    <location>
        <begin position="1"/>
        <end position="19"/>
    </location>
</feature>
<dbReference type="PANTHER" id="PTHR34618">
    <property type="entry name" value="SURFACE PROTEIN MAS1, PUTATIVE-RELATED"/>
    <property type="match status" value="1"/>
</dbReference>
<evidence type="ECO:0000313" key="3">
    <source>
        <dbReference type="EMBL" id="CAH7666560.1"/>
    </source>
</evidence>
<dbReference type="Pfam" id="PF11327">
    <property type="entry name" value="Egh16-like"/>
    <property type="match status" value="1"/>
</dbReference>
<evidence type="ECO:0000313" key="4">
    <source>
        <dbReference type="Proteomes" id="UP001153365"/>
    </source>
</evidence>
<dbReference type="Proteomes" id="UP001153365">
    <property type="component" value="Unassembled WGS sequence"/>
</dbReference>
<evidence type="ECO:0000256" key="1">
    <source>
        <dbReference type="SAM" id="MobiDB-lite"/>
    </source>
</evidence>
<dbReference type="AlphaFoldDB" id="A0AAV0AFY5"/>
<dbReference type="EMBL" id="CALTRL010000121">
    <property type="protein sequence ID" value="CAH7666560.1"/>
    <property type="molecule type" value="Genomic_DNA"/>
</dbReference>
<keyword evidence="2" id="KW-0732">Signal</keyword>
<organism evidence="3 4">
    <name type="scientific">Phakopsora pachyrhizi</name>
    <name type="common">Asian soybean rust disease fungus</name>
    <dbReference type="NCBI Taxonomy" id="170000"/>
    <lineage>
        <taxon>Eukaryota</taxon>
        <taxon>Fungi</taxon>
        <taxon>Dikarya</taxon>
        <taxon>Basidiomycota</taxon>
        <taxon>Pucciniomycotina</taxon>
        <taxon>Pucciniomycetes</taxon>
        <taxon>Pucciniales</taxon>
        <taxon>Phakopsoraceae</taxon>
        <taxon>Phakopsora</taxon>
    </lineage>
</organism>
<evidence type="ECO:0000256" key="2">
    <source>
        <dbReference type="SAM" id="SignalP"/>
    </source>
</evidence>
<feature type="chain" id="PRO_5043885924" description="Secreted protein" evidence="2">
    <location>
        <begin position="20"/>
        <end position="341"/>
    </location>
</feature>
<gene>
    <name evidence="3" type="ORF">PPACK8108_LOCUS921</name>
</gene>
<dbReference type="PANTHER" id="PTHR34618:SF1">
    <property type="entry name" value="SECRETED PROTEIN"/>
    <property type="match status" value="1"/>
</dbReference>